<keyword evidence="8" id="KW-1185">Reference proteome</keyword>
<evidence type="ECO:0000313" key="7">
    <source>
        <dbReference type="EMBL" id="MBF4691739.1"/>
    </source>
</evidence>
<evidence type="ECO:0000256" key="4">
    <source>
        <dbReference type="ARBA" id="ARBA00022989"/>
    </source>
</evidence>
<evidence type="ECO:0000313" key="8">
    <source>
        <dbReference type="Proteomes" id="UP000614200"/>
    </source>
</evidence>
<evidence type="ECO:0000256" key="3">
    <source>
        <dbReference type="ARBA" id="ARBA00022692"/>
    </source>
</evidence>
<protein>
    <submittedName>
        <fullName evidence="7">Flagellar biosynthetic protein FliO</fullName>
    </submittedName>
</protein>
<evidence type="ECO:0000256" key="6">
    <source>
        <dbReference type="SAM" id="Phobius"/>
    </source>
</evidence>
<dbReference type="Proteomes" id="UP000614200">
    <property type="component" value="Unassembled WGS sequence"/>
</dbReference>
<keyword evidence="4 6" id="KW-1133">Transmembrane helix</keyword>
<keyword evidence="7" id="KW-0282">Flagellum</keyword>
<organism evidence="7 8">
    <name type="scientific">Fusibacter ferrireducens</name>
    <dbReference type="NCBI Taxonomy" id="2785058"/>
    <lineage>
        <taxon>Bacteria</taxon>
        <taxon>Bacillati</taxon>
        <taxon>Bacillota</taxon>
        <taxon>Clostridia</taxon>
        <taxon>Eubacteriales</taxon>
        <taxon>Eubacteriales Family XII. Incertae Sedis</taxon>
        <taxon>Fusibacter</taxon>
    </lineage>
</organism>
<keyword evidence="5 6" id="KW-0472">Membrane</keyword>
<comment type="caution">
    <text evidence="7">The sequence shown here is derived from an EMBL/GenBank/DDBJ whole genome shotgun (WGS) entry which is preliminary data.</text>
</comment>
<dbReference type="InterPro" id="IPR022781">
    <property type="entry name" value="Flagellar_biosynth_FliO"/>
</dbReference>
<dbReference type="EMBL" id="JADKNH010000001">
    <property type="protein sequence ID" value="MBF4691739.1"/>
    <property type="molecule type" value="Genomic_DNA"/>
</dbReference>
<evidence type="ECO:0000256" key="1">
    <source>
        <dbReference type="ARBA" id="ARBA00004236"/>
    </source>
</evidence>
<dbReference type="RefSeq" id="WP_194699979.1">
    <property type="nucleotide sequence ID" value="NZ_JADKNH010000001.1"/>
</dbReference>
<sequence>MFGKFTYSAILLGNYEADNFWFALKYFIVISILIYFLWIFSKFITKKNYISLKDRKVKVLERIPLSNDKFLLLVELENIFYFIGIDKNGMYLMDKRDDLDVEQFIKGEQVLNSKFSEYLEKFLIKKDKKNDSQ</sequence>
<evidence type="ECO:0000256" key="2">
    <source>
        <dbReference type="ARBA" id="ARBA00022475"/>
    </source>
</evidence>
<comment type="subcellular location">
    <subcellularLocation>
        <location evidence="1">Cell membrane</location>
    </subcellularLocation>
</comment>
<feature type="transmembrane region" description="Helical" evidence="6">
    <location>
        <begin position="20"/>
        <end position="40"/>
    </location>
</feature>
<keyword evidence="7" id="KW-0969">Cilium</keyword>
<accession>A0ABR9ZMS2</accession>
<dbReference type="Pfam" id="PF04347">
    <property type="entry name" value="FliO"/>
    <property type="match status" value="1"/>
</dbReference>
<keyword evidence="2" id="KW-1003">Cell membrane</keyword>
<name>A0ABR9ZMS2_9FIRM</name>
<keyword evidence="3 6" id="KW-0812">Transmembrane</keyword>
<evidence type="ECO:0000256" key="5">
    <source>
        <dbReference type="ARBA" id="ARBA00023136"/>
    </source>
</evidence>
<proteinExistence type="predicted"/>
<keyword evidence="7" id="KW-0966">Cell projection</keyword>
<gene>
    <name evidence="7" type="ORF">ISU02_01340</name>
</gene>
<reference evidence="7 8" key="1">
    <citation type="submission" date="2020-11" db="EMBL/GenBank/DDBJ databases">
        <title>Fusibacter basophilias sp. nov.</title>
        <authorList>
            <person name="Qiu D."/>
        </authorList>
    </citation>
    <scope>NUCLEOTIDE SEQUENCE [LARGE SCALE GENOMIC DNA]</scope>
    <source>
        <strain evidence="7 8">Q10-2</strain>
    </source>
</reference>